<evidence type="ECO:0000313" key="11">
    <source>
        <dbReference type="EMBL" id="CRI54278.1"/>
    </source>
</evidence>
<feature type="domain" description="DOT1" evidence="1">
    <location>
        <begin position="84"/>
        <end position="173"/>
    </location>
</feature>
<dbReference type="EMBL" id="LN847240">
    <property type="protein sequence ID" value="CRI51091.1"/>
    <property type="molecule type" value="Genomic_DNA"/>
</dbReference>
<dbReference type="InterPro" id="IPR025789">
    <property type="entry name" value="DOT1_dom"/>
</dbReference>
<evidence type="ECO:0000313" key="10">
    <source>
        <dbReference type="EMBL" id="CRI51091.1"/>
    </source>
</evidence>
<evidence type="ECO:0000313" key="4">
    <source>
        <dbReference type="EMBL" id="CRI40945.1"/>
    </source>
</evidence>
<proteinExistence type="predicted"/>
<sequence length="244" mass="28157">MSYFNYQKNSVVLRSLGLLAKFFSRLLYRVFFSFREGIYLFSSLYLKYPRLFFYDLGKYVYSLRHCPYAKLGRLPGASLLKEGNVYGETPWSVLAKICQAFDITSQDILYDLGCGLGKVCFWFSHVVRCQVIGIDNQPHFIRFSSNMHRKLSSGFALFDTEEFKNVVLSQASYVYFYGSSFSRRLLNEIILKLSEMAPGSVVISISFPLDSFSRGKECFFTEKSCSVRFPWGKTIAYKNIRKGS</sequence>
<dbReference type="Proteomes" id="UP000000801">
    <property type="component" value="Chromosome"/>
</dbReference>
<protein>
    <recommendedName>
        <fullName evidence="1">DOT1 domain-containing protein</fullName>
    </recommendedName>
</protein>
<evidence type="ECO:0000313" key="6">
    <source>
        <dbReference type="EMBL" id="CRI44279.1"/>
    </source>
</evidence>
<reference evidence="2 13" key="1">
    <citation type="journal article" date="1999" name="Nat. Genet.">
        <title>Comparative genomes of Chlamydia pneumoniae and C. trachomatis.</title>
        <authorList>
            <person name="Kalman S."/>
            <person name="Mitchell W."/>
            <person name="Marathe R."/>
            <person name="Lammel C."/>
            <person name="Fan J."/>
            <person name="Hyman R.W."/>
            <person name="Olinger L."/>
            <person name="Grimwood J."/>
            <person name="Davis R.W."/>
            <person name="Stephens R.S."/>
        </authorList>
    </citation>
    <scope>NUCLEOTIDE SEQUENCE [LARGE SCALE GENOMIC DNA]</scope>
    <source>
        <strain evidence="2 13">CWL029</strain>
    </source>
</reference>
<evidence type="ECO:0000313" key="12">
    <source>
        <dbReference type="EMBL" id="CRI73714.1"/>
    </source>
</evidence>
<dbReference type="EMBL" id="LN847009">
    <property type="protein sequence ID" value="CRI42072.1"/>
    <property type="molecule type" value="Genomic_DNA"/>
</dbReference>
<dbReference type="EMBL" id="LN847228">
    <property type="protein sequence ID" value="CRI46539.1"/>
    <property type="molecule type" value="Genomic_DNA"/>
</dbReference>
<dbReference type="RefSeq" id="WP_010883651.1">
    <property type="nucleotide sequence ID" value="NZ_CP160064.1"/>
</dbReference>
<dbReference type="InterPro" id="IPR021180">
    <property type="entry name" value="Protein_Lys_MeTrfase_predicted"/>
</dbReference>
<dbReference type="EMBL" id="LN847256">
    <property type="protein sequence ID" value="CRI54278.1"/>
    <property type="molecule type" value="Genomic_DNA"/>
</dbReference>
<evidence type="ECO:0000313" key="8">
    <source>
        <dbReference type="EMBL" id="CRI47684.1"/>
    </source>
</evidence>
<evidence type="ECO:0000313" key="3">
    <source>
        <dbReference type="EMBL" id="CRI38682.1"/>
    </source>
</evidence>
<dbReference type="EMBL" id="LN847238">
    <property type="protein sequence ID" value="CRI47684.1"/>
    <property type="molecule type" value="Genomic_DNA"/>
</dbReference>
<dbReference type="EMBL" id="LN847244">
    <property type="protein sequence ID" value="CRI49991.1"/>
    <property type="molecule type" value="Genomic_DNA"/>
</dbReference>
<dbReference type="GO" id="GO:0031151">
    <property type="term" value="F:histone H3K79 methyltransferase activity"/>
    <property type="evidence" value="ECO:0007669"/>
    <property type="project" value="InterPro"/>
</dbReference>
<dbReference type="EMBL" id="AE001363">
    <property type="protein sequence ID" value="AAD19155.1"/>
    <property type="molecule type" value="Genomic_DNA"/>
</dbReference>
<evidence type="ECO:0000259" key="1">
    <source>
        <dbReference type="Pfam" id="PF08123"/>
    </source>
</evidence>
<dbReference type="PATRIC" id="fig|115713.3.peg.1115"/>
<evidence type="ECO:0000313" key="9">
    <source>
        <dbReference type="EMBL" id="CRI49991.1"/>
    </source>
</evidence>
<evidence type="ECO:0000313" key="2">
    <source>
        <dbReference type="EMBL" id="AAD19155.1"/>
    </source>
</evidence>
<evidence type="ECO:0000313" key="13">
    <source>
        <dbReference type="Proteomes" id="UP000000801"/>
    </source>
</evidence>
<gene>
    <name evidence="2" type="ordered locus">CPn_1018</name>
    <name evidence="3" type="ORF">BN1224_CV15_C_05150</name>
    <name evidence="5" type="ORF">BN1224_GiD_B_00550</name>
    <name evidence="6" type="ORF">BN1224_H12_FM_00130</name>
    <name evidence="7" type="ORF">BN1224_MUL2216_G_00270</name>
    <name evidence="8" type="ORF">BN1224_Panola_M_00460</name>
    <name evidence="10" type="ORF">BN1224_PB1_B_10600</name>
    <name evidence="9" type="ORF">BN1224_U1271_C_09050</name>
    <name evidence="11" type="ORF">BN1224_Wien2_I_00570</name>
    <name evidence="12" type="ORF">BN1224_YK41_CE_00130</name>
    <name evidence="4" type="ORF">CWL029c_G_00460</name>
</gene>
<dbReference type="EMBL" id="LN847216">
    <property type="protein sequence ID" value="CRI44279.1"/>
    <property type="molecule type" value="Genomic_DNA"/>
</dbReference>
<accession>A0A0F7WKY1</accession>
<dbReference type="KEGG" id="cpn:CPn_1018"/>
<name>A0A0F7WKY1_CHLPN</name>
<dbReference type="PIRSF" id="PIRSF029047">
    <property type="entry name" value="Protein_Lys_MeTrfase_predicted"/>
    <property type="match status" value="1"/>
</dbReference>
<evidence type="ECO:0000313" key="5">
    <source>
        <dbReference type="EMBL" id="CRI42072.1"/>
    </source>
</evidence>
<reference evidence="4" key="2">
    <citation type="submission" date="2015-05" db="EMBL/GenBank/DDBJ databases">
        <authorList>
            <person name="Rattei Thomas"/>
        </authorList>
    </citation>
    <scope>NUCLEOTIDE SEQUENCE</scope>
    <source>
        <strain evidence="3">CV15</strain>
        <strain evidence="4">CWL029c</strain>
        <strain evidence="5">GiD</strain>
        <strain evidence="6">H12</strain>
        <strain evidence="7">MUL2216</strain>
        <strain evidence="8">Panola</strain>
        <strain evidence="10">PB1</strain>
        <strain evidence="9">U1271</strain>
        <strain evidence="11">Wien2</strain>
        <strain evidence="12">YK41</strain>
    </source>
</reference>
<dbReference type="OrthoDB" id="9780095at2"/>
<dbReference type="AlphaFoldDB" id="A0A0F7WKY1"/>
<dbReference type="Gene3D" id="3.40.50.150">
    <property type="entry name" value="Vaccinia Virus protein VP39"/>
    <property type="match status" value="1"/>
</dbReference>
<dbReference type="SUPFAM" id="SSF53335">
    <property type="entry name" value="S-adenosyl-L-methionine-dependent methyltransferases"/>
    <property type="match status" value="1"/>
</dbReference>
<dbReference type="HOGENOM" id="CLU_100906_0_0_0"/>
<dbReference type="EMBL" id="LN849056">
    <property type="protein sequence ID" value="CRI73714.1"/>
    <property type="molecule type" value="Genomic_DNA"/>
</dbReference>
<dbReference type="Pfam" id="PF08123">
    <property type="entry name" value="DOT1"/>
    <property type="match status" value="1"/>
</dbReference>
<dbReference type="InterPro" id="IPR029063">
    <property type="entry name" value="SAM-dependent_MTases_sf"/>
</dbReference>
<organism evidence="4">
    <name type="scientific">Chlamydia pneumoniae</name>
    <name type="common">Chlamydophila pneumoniae</name>
    <dbReference type="NCBI Taxonomy" id="83558"/>
    <lineage>
        <taxon>Bacteria</taxon>
        <taxon>Pseudomonadati</taxon>
        <taxon>Chlamydiota</taxon>
        <taxon>Chlamydiia</taxon>
        <taxon>Chlamydiales</taxon>
        <taxon>Chlamydiaceae</taxon>
        <taxon>Chlamydia/Chlamydophila group</taxon>
        <taxon>Chlamydia</taxon>
    </lineage>
</organism>
<dbReference type="EMBL" id="LN847007">
    <property type="protein sequence ID" value="CRI40945.1"/>
    <property type="molecule type" value="Genomic_DNA"/>
</dbReference>
<dbReference type="EMBL" id="LN846999">
    <property type="protein sequence ID" value="CRI38682.1"/>
    <property type="molecule type" value="Genomic_DNA"/>
</dbReference>
<evidence type="ECO:0000313" key="7">
    <source>
        <dbReference type="EMBL" id="CRI46539.1"/>
    </source>
</evidence>